<evidence type="ECO:0000313" key="1">
    <source>
        <dbReference type="EMBL" id="KAH9713686.1"/>
    </source>
</evidence>
<gene>
    <name evidence="1" type="ORF">KPL71_020424</name>
</gene>
<organism evidence="1 2">
    <name type="scientific">Citrus sinensis</name>
    <name type="common">Sweet orange</name>
    <name type="synonym">Citrus aurantium var. sinensis</name>
    <dbReference type="NCBI Taxonomy" id="2711"/>
    <lineage>
        <taxon>Eukaryota</taxon>
        <taxon>Viridiplantae</taxon>
        <taxon>Streptophyta</taxon>
        <taxon>Embryophyta</taxon>
        <taxon>Tracheophyta</taxon>
        <taxon>Spermatophyta</taxon>
        <taxon>Magnoliopsida</taxon>
        <taxon>eudicotyledons</taxon>
        <taxon>Gunneridae</taxon>
        <taxon>Pentapetalae</taxon>
        <taxon>rosids</taxon>
        <taxon>malvids</taxon>
        <taxon>Sapindales</taxon>
        <taxon>Rutaceae</taxon>
        <taxon>Aurantioideae</taxon>
        <taxon>Citrus</taxon>
    </lineage>
</organism>
<protein>
    <submittedName>
        <fullName evidence="1">Protein TIFY 10A</fullName>
    </submittedName>
</protein>
<reference evidence="2" key="1">
    <citation type="journal article" date="2023" name="Hortic. Res.">
        <title>A chromosome-level phased genome enabling allele-level studies in sweet orange: a case study on citrus Huanglongbing tolerance.</title>
        <authorList>
            <person name="Wu B."/>
            <person name="Yu Q."/>
            <person name="Deng Z."/>
            <person name="Duan Y."/>
            <person name="Luo F."/>
            <person name="Gmitter F. Jr."/>
        </authorList>
    </citation>
    <scope>NUCLEOTIDE SEQUENCE [LARGE SCALE GENOMIC DNA]</scope>
    <source>
        <strain evidence="2">cv. Valencia</strain>
    </source>
</reference>
<evidence type="ECO:0000313" key="2">
    <source>
        <dbReference type="Proteomes" id="UP000829398"/>
    </source>
</evidence>
<proteinExistence type="predicted"/>
<accession>A0ACB8J7H9</accession>
<dbReference type="EMBL" id="CM039176">
    <property type="protein sequence ID" value="KAH9713686.1"/>
    <property type="molecule type" value="Genomic_DNA"/>
</dbReference>
<sequence>MFSSSPKVDPQRVYLSSQFLFQKATSMSSSGQKSSSVAQTCNLLSQYFKENGRFASKPAANQGTSNESDSRQQATTMNLLPNLENSAEISKQDVKANDFFANIPSLAASNVMNEAISGQGTSQMTIFYAGKVFVFSDFPAEKAKEIMALATKAASSNVIPDLNMASTFRNNNNDATPLQFPSASLQRFFDKRKERAAARAPYQVKNPSSMAAAPAKPEDQGKYPGLELEGQSSKQLDLNL</sequence>
<dbReference type="Proteomes" id="UP000829398">
    <property type="component" value="Chromosome 7"/>
</dbReference>
<name>A0ACB8J7H9_CITSI</name>
<keyword evidence="2" id="KW-1185">Reference proteome</keyword>
<comment type="caution">
    <text evidence="1">The sequence shown here is derived from an EMBL/GenBank/DDBJ whole genome shotgun (WGS) entry which is preliminary data.</text>
</comment>